<dbReference type="Proteomes" id="UP001443914">
    <property type="component" value="Unassembled WGS sequence"/>
</dbReference>
<dbReference type="SUPFAM" id="SSF53474">
    <property type="entry name" value="alpha/beta-Hydrolases"/>
    <property type="match status" value="1"/>
</dbReference>
<proteinExistence type="inferred from homology"/>
<dbReference type="PANTHER" id="PTHR23024">
    <property type="entry name" value="ARYLACETAMIDE DEACETYLASE"/>
    <property type="match status" value="1"/>
</dbReference>
<dbReference type="AlphaFoldDB" id="A0AAW1JPL4"/>
<dbReference type="Pfam" id="PF07859">
    <property type="entry name" value="Abhydrolase_3"/>
    <property type="match status" value="2"/>
</dbReference>
<feature type="domain" description="Alpha/beta hydrolase fold-3" evidence="2">
    <location>
        <begin position="171"/>
        <end position="248"/>
    </location>
</feature>
<comment type="caution">
    <text evidence="3">The sequence shown here is derived from an EMBL/GenBank/DDBJ whole genome shotgun (WGS) entry which is preliminary data.</text>
</comment>
<evidence type="ECO:0000259" key="2">
    <source>
        <dbReference type="Pfam" id="PF07859"/>
    </source>
</evidence>
<dbReference type="EMBL" id="JBDFQZ010000007">
    <property type="protein sequence ID" value="KAK9704908.1"/>
    <property type="molecule type" value="Genomic_DNA"/>
</dbReference>
<keyword evidence="4" id="KW-1185">Reference proteome</keyword>
<reference evidence="3" key="1">
    <citation type="submission" date="2024-03" db="EMBL/GenBank/DDBJ databases">
        <title>WGS assembly of Saponaria officinalis var. Norfolk2.</title>
        <authorList>
            <person name="Jenkins J."/>
            <person name="Shu S."/>
            <person name="Grimwood J."/>
            <person name="Barry K."/>
            <person name="Goodstein D."/>
            <person name="Schmutz J."/>
            <person name="Leebens-Mack J."/>
            <person name="Osbourn A."/>
        </authorList>
    </citation>
    <scope>NUCLEOTIDE SEQUENCE [LARGE SCALE GENOMIC DNA]</scope>
    <source>
        <strain evidence="3">JIC</strain>
    </source>
</reference>
<organism evidence="3 4">
    <name type="scientific">Saponaria officinalis</name>
    <name type="common">Common soapwort</name>
    <name type="synonym">Lychnis saponaria</name>
    <dbReference type="NCBI Taxonomy" id="3572"/>
    <lineage>
        <taxon>Eukaryota</taxon>
        <taxon>Viridiplantae</taxon>
        <taxon>Streptophyta</taxon>
        <taxon>Embryophyta</taxon>
        <taxon>Tracheophyta</taxon>
        <taxon>Spermatophyta</taxon>
        <taxon>Magnoliopsida</taxon>
        <taxon>eudicotyledons</taxon>
        <taxon>Gunneridae</taxon>
        <taxon>Pentapetalae</taxon>
        <taxon>Caryophyllales</taxon>
        <taxon>Caryophyllaceae</taxon>
        <taxon>Caryophylleae</taxon>
        <taxon>Saponaria</taxon>
    </lineage>
</organism>
<evidence type="ECO:0000256" key="1">
    <source>
        <dbReference type="ARBA" id="ARBA00010515"/>
    </source>
</evidence>
<dbReference type="PANTHER" id="PTHR23024:SF467">
    <property type="entry name" value="CARBOXYLESTERASE 12-RELATED"/>
    <property type="match status" value="1"/>
</dbReference>
<dbReference type="Gene3D" id="3.40.50.1820">
    <property type="entry name" value="alpha/beta hydrolase"/>
    <property type="match status" value="2"/>
</dbReference>
<dbReference type="InterPro" id="IPR050466">
    <property type="entry name" value="Carboxylest/Gibb_receptor"/>
</dbReference>
<feature type="domain" description="Alpha/beta hydrolase fold-3" evidence="2">
    <location>
        <begin position="66"/>
        <end position="126"/>
    </location>
</feature>
<evidence type="ECO:0000313" key="4">
    <source>
        <dbReference type="Proteomes" id="UP001443914"/>
    </source>
</evidence>
<accession>A0AAW1JPL4</accession>
<gene>
    <name evidence="3" type="ORF">RND81_07G019400</name>
</gene>
<dbReference type="InterPro" id="IPR013094">
    <property type="entry name" value="AB_hydrolase_3"/>
</dbReference>
<dbReference type="GO" id="GO:0016787">
    <property type="term" value="F:hydrolase activity"/>
    <property type="evidence" value="ECO:0007669"/>
    <property type="project" value="InterPro"/>
</dbReference>
<comment type="similarity">
    <text evidence="1">Belongs to the 'GDXG' lipolytic enzyme family.</text>
</comment>
<name>A0AAW1JPL4_SAPOF</name>
<evidence type="ECO:0000313" key="3">
    <source>
        <dbReference type="EMBL" id="KAK9704908.1"/>
    </source>
</evidence>
<dbReference type="InterPro" id="IPR029058">
    <property type="entry name" value="AB_hydrolase_fold"/>
</dbReference>
<sequence length="270" mass="30778">MEKQRKPKIFTTKNTDDEIFADYTPVFWVYKDGCVDRLNVVTPVPPSIHLKTGVESKDITIFPEIGVGFCSGSTFSPVYHGFLNCLAYVADAIVVSVEYRKATEFPLPVAYDDCWNALLWIFSHDKTKNPSISLDSLRFSEYMRGNLKRERIGNEVENCKRGPGGAELGERLWAAARWGSPASVDDPWMNPAKDPNLFRLGCHNVLVCLAQDDALRDRGWLYEYALKRSSWVGDVLVKETIGEDHAFHLTSCWTAREGARSPIRWNNWWH</sequence>
<protein>
    <recommendedName>
        <fullName evidence="2">Alpha/beta hydrolase fold-3 domain-containing protein</fullName>
    </recommendedName>
</protein>